<dbReference type="AlphaFoldDB" id="A0A1V4AQT7"/>
<protein>
    <submittedName>
        <fullName evidence="1">Uncharacterized protein</fullName>
    </submittedName>
</protein>
<evidence type="ECO:0000313" key="1">
    <source>
        <dbReference type="EMBL" id="OOP55467.1"/>
    </source>
</evidence>
<dbReference type="EMBL" id="AYTS01000142">
    <property type="protein sequence ID" value="OOP55467.1"/>
    <property type="molecule type" value="Genomic_DNA"/>
</dbReference>
<evidence type="ECO:0000313" key="2">
    <source>
        <dbReference type="Proteomes" id="UP000189681"/>
    </source>
</evidence>
<accession>A0A1V4AQT7</accession>
<proteinExistence type="predicted"/>
<gene>
    <name evidence="1" type="ORF">AYP45_14565</name>
</gene>
<sequence length="60" mass="6571">MQKLAKNLAQRSLNQFSVVKAGDCFGKDPRNDNGYAFEDILYVVIASKAKQSFSQTNGAS</sequence>
<reference evidence="1 2" key="1">
    <citation type="journal article" date="2017" name="Water Res.">
        <title>Discovery and metagenomic analysis of an anammox bacterial enrichment related to Candidatus "Brocadia caroliniensis" in a full-scale glycerol-fed nitritation-denitritation separate centrate treatment process.</title>
        <authorList>
            <person name="Park H."/>
            <person name="Brotto A.C."/>
            <person name="van Loosdrecht M.C."/>
            <person name="Chandran K."/>
        </authorList>
    </citation>
    <scope>NUCLEOTIDE SEQUENCE [LARGE SCALE GENOMIC DNA]</scope>
    <source>
        <strain evidence="1">26THWARD</strain>
    </source>
</reference>
<comment type="caution">
    <text evidence="1">The sequence shown here is derived from an EMBL/GenBank/DDBJ whole genome shotgun (WGS) entry which is preliminary data.</text>
</comment>
<name>A0A1V4AQT7_9BACT</name>
<organism evidence="1 2">
    <name type="scientific">Candidatus Brocadia carolinensis</name>
    <dbReference type="NCBI Taxonomy" id="1004156"/>
    <lineage>
        <taxon>Bacteria</taxon>
        <taxon>Pseudomonadati</taxon>
        <taxon>Planctomycetota</taxon>
        <taxon>Candidatus Brocadiia</taxon>
        <taxon>Candidatus Brocadiales</taxon>
        <taxon>Candidatus Brocadiaceae</taxon>
        <taxon>Candidatus Brocadia</taxon>
    </lineage>
</organism>
<dbReference type="Proteomes" id="UP000189681">
    <property type="component" value="Unassembled WGS sequence"/>
</dbReference>